<dbReference type="AlphaFoldDB" id="A0A1S3T952"/>
<dbReference type="GeneID" id="106753028"/>
<dbReference type="KEGG" id="vra:106753028"/>
<sequence>MPSYAKVLKELLTKKRKYIEKETIEVQGNCSVIIQKLVPPKLQDPRSFTIPCTIGDLEVGRALIDLGSNINLMPLSVLKKIGGLRLKPTKISLLMADGSSKKPYGVVEDIVVQMERLEFLVDFVVMEMKEDENIPIIRGRPFMKTAEVIINVDDGLIMFKDQEEEVIFDVIKDKQIQVKKISHRAASKDALVNRHKATKSINKEELQ</sequence>
<dbReference type="CDD" id="cd00303">
    <property type="entry name" value="retropepsin_like"/>
    <property type="match status" value="1"/>
</dbReference>
<dbReference type="PANTHER" id="PTHR33067:SF35">
    <property type="entry name" value="ASPARTIC PEPTIDASE DDI1-TYPE DOMAIN-CONTAINING PROTEIN"/>
    <property type="match status" value="1"/>
</dbReference>
<dbReference type="Proteomes" id="UP000087766">
    <property type="component" value="Unplaced"/>
</dbReference>
<proteinExistence type="predicted"/>
<gene>
    <name evidence="2" type="primary">LOC106753028</name>
</gene>
<dbReference type="OrthoDB" id="1934381at2759"/>
<name>A0A1S3T952_VIGRR</name>
<accession>A0A1S3T952</accession>
<dbReference type="PANTHER" id="PTHR33067">
    <property type="entry name" value="RNA-DIRECTED DNA POLYMERASE-RELATED"/>
    <property type="match status" value="1"/>
</dbReference>
<organism evidence="1 2">
    <name type="scientific">Vigna radiata var. radiata</name>
    <name type="common">Mung bean</name>
    <name type="synonym">Phaseolus aureus</name>
    <dbReference type="NCBI Taxonomy" id="3916"/>
    <lineage>
        <taxon>Eukaryota</taxon>
        <taxon>Viridiplantae</taxon>
        <taxon>Streptophyta</taxon>
        <taxon>Embryophyta</taxon>
        <taxon>Tracheophyta</taxon>
        <taxon>Spermatophyta</taxon>
        <taxon>Magnoliopsida</taxon>
        <taxon>eudicotyledons</taxon>
        <taxon>Gunneridae</taxon>
        <taxon>Pentapetalae</taxon>
        <taxon>rosids</taxon>
        <taxon>fabids</taxon>
        <taxon>Fabales</taxon>
        <taxon>Fabaceae</taxon>
        <taxon>Papilionoideae</taxon>
        <taxon>50 kb inversion clade</taxon>
        <taxon>NPAAA clade</taxon>
        <taxon>indigoferoid/millettioid clade</taxon>
        <taxon>Phaseoleae</taxon>
        <taxon>Vigna</taxon>
    </lineage>
</organism>
<dbReference type="Pfam" id="PF13650">
    <property type="entry name" value="Asp_protease_2"/>
    <property type="match status" value="1"/>
</dbReference>
<dbReference type="RefSeq" id="XP_014490294.1">
    <property type="nucleotide sequence ID" value="XM_014634808.1"/>
</dbReference>
<reference evidence="2" key="1">
    <citation type="submission" date="2025-08" db="UniProtKB">
        <authorList>
            <consortium name="RefSeq"/>
        </authorList>
    </citation>
    <scope>IDENTIFICATION</scope>
    <source>
        <tissue evidence="2">Leaf</tissue>
    </source>
</reference>
<protein>
    <submittedName>
        <fullName evidence="2">Uncharacterized protein LOC106753028</fullName>
    </submittedName>
</protein>
<dbReference type="Gene3D" id="2.40.70.10">
    <property type="entry name" value="Acid Proteases"/>
    <property type="match status" value="1"/>
</dbReference>
<keyword evidence="1" id="KW-1185">Reference proteome</keyword>
<evidence type="ECO:0000313" key="2">
    <source>
        <dbReference type="RefSeq" id="XP_014490294.1"/>
    </source>
</evidence>
<dbReference type="InterPro" id="IPR021109">
    <property type="entry name" value="Peptidase_aspartic_dom_sf"/>
</dbReference>
<evidence type="ECO:0000313" key="1">
    <source>
        <dbReference type="Proteomes" id="UP000087766"/>
    </source>
</evidence>